<proteinExistence type="predicted"/>
<feature type="modified residue" description="4-aspartylphosphate" evidence="1">
    <location>
        <position position="65"/>
    </location>
</feature>
<dbReference type="CDD" id="cd17557">
    <property type="entry name" value="REC_Rcp-like"/>
    <property type="match status" value="1"/>
</dbReference>
<evidence type="ECO:0000313" key="3">
    <source>
        <dbReference type="EMBL" id="MDZ8118722.1"/>
    </source>
</evidence>
<sequence length="147" mass="16508">MNMKKILLVEDDIRDVELAISSLEEHNLANEVAIARDGVEALDYLYRRGAFADRPAGHPVVVFLDLKMPKVDGHEVLRRIKNDPELCTIPVVVLTSSGEEQDLAQSYEQHANAYVVKPVLFEAFTKAVQDLGLFWVLTNEPPPQGRK</sequence>
<dbReference type="SUPFAM" id="SSF52172">
    <property type="entry name" value="CheY-like"/>
    <property type="match status" value="1"/>
</dbReference>
<dbReference type="RefSeq" id="WP_322608520.1">
    <property type="nucleotide sequence ID" value="NZ_JARVCO010000010.1"/>
</dbReference>
<dbReference type="PROSITE" id="PS50110">
    <property type="entry name" value="RESPONSE_REGULATORY"/>
    <property type="match status" value="1"/>
</dbReference>
<dbReference type="InterPro" id="IPR052893">
    <property type="entry name" value="TCS_response_regulator"/>
</dbReference>
<evidence type="ECO:0000259" key="2">
    <source>
        <dbReference type="PROSITE" id="PS50110"/>
    </source>
</evidence>
<accession>A0ABU5MWY8</accession>
<keyword evidence="4" id="KW-1185">Reference proteome</keyword>
<evidence type="ECO:0000256" key="1">
    <source>
        <dbReference type="PROSITE-ProRule" id="PRU00169"/>
    </source>
</evidence>
<organism evidence="3 4">
    <name type="scientific">Pontiella agarivorans</name>
    <dbReference type="NCBI Taxonomy" id="3038953"/>
    <lineage>
        <taxon>Bacteria</taxon>
        <taxon>Pseudomonadati</taxon>
        <taxon>Kiritimatiellota</taxon>
        <taxon>Kiritimatiellia</taxon>
        <taxon>Kiritimatiellales</taxon>
        <taxon>Pontiellaceae</taxon>
        <taxon>Pontiella</taxon>
    </lineage>
</organism>
<dbReference type="Pfam" id="PF00072">
    <property type="entry name" value="Response_reg"/>
    <property type="match status" value="1"/>
</dbReference>
<reference evidence="3 4" key="1">
    <citation type="journal article" date="2024" name="Appl. Environ. Microbiol.">
        <title>Pontiella agarivorans sp. nov., a novel marine anaerobic bacterium capable of degrading macroalgal polysaccharides and fixing nitrogen.</title>
        <authorList>
            <person name="Liu N."/>
            <person name="Kivenson V."/>
            <person name="Peng X."/>
            <person name="Cui Z."/>
            <person name="Lankiewicz T.S."/>
            <person name="Gosselin K.M."/>
            <person name="English C.J."/>
            <person name="Blair E.M."/>
            <person name="O'Malley M.A."/>
            <person name="Valentine D.L."/>
        </authorList>
    </citation>
    <scope>NUCLEOTIDE SEQUENCE [LARGE SCALE GENOMIC DNA]</scope>
    <source>
        <strain evidence="3 4">NLcol2</strain>
    </source>
</reference>
<dbReference type="Gene3D" id="3.40.50.2300">
    <property type="match status" value="1"/>
</dbReference>
<evidence type="ECO:0000313" key="4">
    <source>
        <dbReference type="Proteomes" id="UP001290861"/>
    </source>
</evidence>
<dbReference type="PANTHER" id="PTHR44520:SF1">
    <property type="entry name" value="TWO-COMPONENT SYSTEM REGULATORY PROTEIN"/>
    <property type="match status" value="1"/>
</dbReference>
<dbReference type="InterPro" id="IPR001789">
    <property type="entry name" value="Sig_transdc_resp-reg_receiver"/>
</dbReference>
<dbReference type="EMBL" id="JARVCO010000010">
    <property type="protein sequence ID" value="MDZ8118722.1"/>
    <property type="molecule type" value="Genomic_DNA"/>
</dbReference>
<keyword evidence="1" id="KW-0597">Phosphoprotein</keyword>
<feature type="domain" description="Response regulatory" evidence="2">
    <location>
        <begin position="5"/>
        <end position="132"/>
    </location>
</feature>
<comment type="caution">
    <text evidence="3">The sequence shown here is derived from an EMBL/GenBank/DDBJ whole genome shotgun (WGS) entry which is preliminary data.</text>
</comment>
<protein>
    <submittedName>
        <fullName evidence="3">Response regulator</fullName>
    </submittedName>
</protein>
<dbReference type="Proteomes" id="UP001290861">
    <property type="component" value="Unassembled WGS sequence"/>
</dbReference>
<gene>
    <name evidence="3" type="ORF">P9H32_08775</name>
</gene>
<dbReference type="InterPro" id="IPR011006">
    <property type="entry name" value="CheY-like_superfamily"/>
</dbReference>
<dbReference type="SMART" id="SM00448">
    <property type="entry name" value="REC"/>
    <property type="match status" value="1"/>
</dbReference>
<dbReference type="PANTHER" id="PTHR44520">
    <property type="entry name" value="RESPONSE REGULATOR RCP1-RELATED"/>
    <property type="match status" value="1"/>
</dbReference>
<name>A0ABU5MWY8_9BACT</name>